<dbReference type="InterPro" id="IPR008928">
    <property type="entry name" value="6-hairpin_glycosidase_sf"/>
</dbReference>
<evidence type="ECO:0000313" key="1">
    <source>
        <dbReference type="EMBL" id="MEK7953289.1"/>
    </source>
</evidence>
<keyword evidence="2" id="KW-1185">Reference proteome</keyword>
<evidence type="ECO:0000313" key="2">
    <source>
        <dbReference type="Proteomes" id="UP001371305"/>
    </source>
</evidence>
<dbReference type="EMBL" id="JBBUKT010000010">
    <property type="protein sequence ID" value="MEK7953289.1"/>
    <property type="molecule type" value="Genomic_DNA"/>
</dbReference>
<proteinExistence type="predicted"/>
<comment type="caution">
    <text evidence="1">The sequence shown here is derived from an EMBL/GenBank/DDBJ whole genome shotgun (WGS) entry which is preliminary data.</text>
</comment>
<name>A0ABU9AZT3_9BACT</name>
<sequence length="735" mass="82161">MEREYLARSWAGHSLQLQHARLLAQHGSFRMMESDQAVWLIVDCKTGVLAALRLLEKDPHVSKVKVTGDGPNFVLKTACLVGDYEIRLRLTEDPVPMARATVRVTTRQPAKLDPSAREILATDLRHRPLDEGLLFTTQTGSNSGHAFVAANDATVFYFQNLTALGPYSALTGANLRGCVGVEWPALGLCLPSGERPLPKGVTVVISDAFLRVTGSSDRGEATRAVEFLEGLAWAYRKTAPPPGKWFDWTRAAERILAELGKSRACVRKIRGKAFLNAYVGSDDKPPESMVQAAVQVALCEYEGWQLEPHPLMKRLEGNLEAFFLKDLGTMARWLPGEKFLKTDRGEEQETERMDSWYLLHTMMNLGRLAASGKKAEQKLFLECLEYTIKTAHHFQHDWPVFYHRKTLKVLKREVAEGLGGERDAAGLYAHVMLQAWDLTADRRYLGEAEAAASKLTGLGFGMLYQTNNTVHTAVALARLWKATGNSLYRELSLVCMASVLSHLWMWEPARPGNSWSTYMGLPPLHDAPYIAPYEEAEVFAASRVYLSEMGDQIPLSLVELWVEYGKHLISRAAYYLPEMLPADGICDSPHEGVIDRSLPVPLEDLYASVEPAGQVGQELYGAGLALTLATRTFHRWHDVPFMVWAAVPLAGAEFSADGKRPSKVVIRFKLVGPESHRHGLRIIPNSRRRGKNKFKVWREEPGKRRAMLKPVVTKDGHFVFEAAGSARIEIVWLRK</sequence>
<dbReference type="RefSeq" id="WP_341407053.1">
    <property type="nucleotide sequence ID" value="NZ_JBBUKT010000010.1"/>
</dbReference>
<protein>
    <submittedName>
        <fullName evidence="1">Uncharacterized protein</fullName>
    </submittedName>
</protein>
<dbReference type="SUPFAM" id="SSF48208">
    <property type="entry name" value="Six-hairpin glycosidases"/>
    <property type="match status" value="1"/>
</dbReference>
<organism evidence="1 2">
    <name type="scientific">Luteolibacter soli</name>
    <dbReference type="NCBI Taxonomy" id="3135280"/>
    <lineage>
        <taxon>Bacteria</taxon>
        <taxon>Pseudomonadati</taxon>
        <taxon>Verrucomicrobiota</taxon>
        <taxon>Verrucomicrobiia</taxon>
        <taxon>Verrucomicrobiales</taxon>
        <taxon>Verrucomicrobiaceae</taxon>
        <taxon>Luteolibacter</taxon>
    </lineage>
</organism>
<dbReference type="Proteomes" id="UP001371305">
    <property type="component" value="Unassembled WGS sequence"/>
</dbReference>
<reference evidence="1 2" key="1">
    <citation type="submission" date="2024-04" db="EMBL/GenBank/DDBJ databases">
        <title>Luteolibacter sp. isolated from soil.</title>
        <authorList>
            <person name="An J."/>
        </authorList>
    </citation>
    <scope>NUCLEOTIDE SEQUENCE [LARGE SCALE GENOMIC DNA]</scope>
    <source>
        <strain evidence="1 2">Y139</strain>
    </source>
</reference>
<accession>A0ABU9AZT3</accession>
<gene>
    <name evidence="1" type="ORF">WKV53_22435</name>
</gene>